<proteinExistence type="predicted"/>
<gene>
    <name evidence="1" type="ORF">RCFBP_mp10050</name>
</gene>
<dbReference type="REBASE" id="26779">
    <property type="entry name" value="RsoCFMcrBCP"/>
</dbReference>
<name>D8P710_RALSL</name>
<dbReference type="PANTHER" id="PTHR38733">
    <property type="entry name" value="PROTEIN MCRC"/>
    <property type="match status" value="1"/>
</dbReference>
<accession>D8P710</accession>
<dbReference type="EMBL" id="FP885907">
    <property type="protein sequence ID" value="CBJ52844.1"/>
    <property type="molecule type" value="Genomic_DNA"/>
</dbReference>
<reference evidence="1" key="2">
    <citation type="submission" date="2010-02" db="EMBL/GenBank/DDBJ databases">
        <authorList>
            <person name="Genoscope - CEA"/>
        </authorList>
    </citation>
    <scope>NUCLEOTIDE SEQUENCE</scope>
    <source>
        <strain evidence="1">CFBP2957</strain>
        <plasmid evidence="1">RCFBPv3_mp</plasmid>
    </source>
</reference>
<protein>
    <submittedName>
        <fullName evidence="1">Putative McrBC 5-methylcytosine restriction subunit McrC</fullName>
    </submittedName>
</protein>
<sequence length="429" mass="48215">MSSLRTVAVLEHELVPVIEEKFESTLVAAPVTATSPYFTPGEAEELLLLNKSRRGFCERWAGGVKLAQYCGIVRLRTCVVEILPKIGMDNVRTPDELGHARSGLLAMLHRSRGIMMTHLESAPQQAVRAPLLDVFIEAFLRSALAVARQGLLSRYVEHVDDVGVARGRLHTNEHIKRNFYRPHVLHCAYDEFTADNAYNRAIRAALDACRGWISSAPIQRLWFEVLALFSSVTPTRMSAATVKRLRSDRVTRRYEPVLHWCIWLLAMLSPALASGAHHAPALLFDMNRLFEAHVSTLEVMAASHNRILIRQGPMEPLARAGDRDAFTLRPDITVWHTNSNGDITGIDRVLDVKWKRLNPLESNWGVSESDTYQLLAYAVHYQCTQLELIYPAPVSIDLMEQSPPVFVISSPGFIRSSITIRVRTVPLWG</sequence>
<dbReference type="AlphaFoldDB" id="D8P710"/>
<dbReference type="RefSeq" id="WP_013207415.1">
    <property type="nucleotide sequence ID" value="NC_014309.1"/>
</dbReference>
<geneLocation type="plasmid" evidence="1">
    <name>RCFBPv3_mp</name>
</geneLocation>
<dbReference type="PANTHER" id="PTHR38733:SF1">
    <property type="entry name" value="TYPE IV METHYL-DIRECTED RESTRICTION ENZYME ECOKMCRBC"/>
    <property type="match status" value="1"/>
</dbReference>
<dbReference type="Pfam" id="PF10117">
    <property type="entry name" value="McrBC"/>
    <property type="match status" value="1"/>
</dbReference>
<dbReference type="InterPro" id="IPR019292">
    <property type="entry name" value="McrC"/>
</dbReference>
<evidence type="ECO:0000313" key="1">
    <source>
        <dbReference type="EMBL" id="CBJ52844.1"/>
    </source>
</evidence>
<organism evidence="1">
    <name type="scientific">Ralstonia solanacearum CFBP2957</name>
    <dbReference type="NCBI Taxonomy" id="859656"/>
    <lineage>
        <taxon>Bacteria</taxon>
        <taxon>Pseudomonadati</taxon>
        <taxon>Pseudomonadota</taxon>
        <taxon>Betaproteobacteria</taxon>
        <taxon>Burkholderiales</taxon>
        <taxon>Burkholderiaceae</taxon>
        <taxon>Ralstonia</taxon>
        <taxon>Ralstonia solanacearum species complex</taxon>
    </lineage>
</organism>
<keyword evidence="1" id="KW-0614">Plasmid</keyword>
<reference evidence="1" key="1">
    <citation type="journal article" date="2010" name="BMC Genomics">
        <title>Genomes of three tomato pathogens within the Ralstonia solanacearum species complex reveal significant evolutionary divergence.</title>
        <authorList>
            <person name="Remenant B."/>
            <person name="Coupat-Goutaland B."/>
            <person name="Guidot A."/>
            <person name="Cellier G."/>
            <person name="Wicker E."/>
            <person name="Allen C."/>
            <person name="Fegan M."/>
            <person name="Pruvost O."/>
            <person name="Elbaz M."/>
            <person name="Calteau A."/>
            <person name="Salvignol G."/>
            <person name="Mornico D."/>
            <person name="Mangenot S."/>
            <person name="Barbe V."/>
            <person name="Medigue C."/>
            <person name="Prior P."/>
        </authorList>
    </citation>
    <scope>NUCLEOTIDE SEQUENCE [LARGE SCALE GENOMIC DNA]</scope>
    <source>
        <strain evidence="1">CFBP2957</strain>
        <plasmid evidence="1">RCFBPv3_mp</plasmid>
    </source>
</reference>